<keyword evidence="7" id="KW-1185">Reference proteome</keyword>
<evidence type="ECO:0000313" key="7">
    <source>
        <dbReference type="Proteomes" id="UP001162811"/>
    </source>
</evidence>
<keyword evidence="3" id="KW-0804">Transcription</keyword>
<dbReference type="Gene3D" id="1.10.10.10">
    <property type="entry name" value="Winged helix-like DNA-binding domain superfamily/Winged helix DNA-binding domain"/>
    <property type="match status" value="1"/>
</dbReference>
<dbReference type="Pfam" id="PF01614">
    <property type="entry name" value="IclR_C"/>
    <property type="match status" value="1"/>
</dbReference>
<comment type="caution">
    <text evidence="6">The sequence shown here is derived from an EMBL/GenBank/DDBJ whole genome shotgun (WGS) entry which is preliminary data.</text>
</comment>
<protein>
    <submittedName>
        <fullName evidence="6">IclR family transcriptional regulator</fullName>
    </submittedName>
</protein>
<feature type="domain" description="IclR-ED" evidence="5">
    <location>
        <begin position="81"/>
        <end position="265"/>
    </location>
</feature>
<feature type="domain" description="HTH iclR-type" evidence="4">
    <location>
        <begin position="17"/>
        <end position="80"/>
    </location>
</feature>
<keyword evidence="2" id="KW-0238">DNA-binding</keyword>
<evidence type="ECO:0000256" key="3">
    <source>
        <dbReference type="ARBA" id="ARBA00023163"/>
    </source>
</evidence>
<dbReference type="Pfam" id="PF09339">
    <property type="entry name" value="HTH_IclR"/>
    <property type="match status" value="1"/>
</dbReference>
<dbReference type="SUPFAM" id="SSF46785">
    <property type="entry name" value="Winged helix' DNA-binding domain"/>
    <property type="match status" value="1"/>
</dbReference>
<reference evidence="6" key="2">
    <citation type="journal article" date="2023" name="Front. Microbiol.">
        <title>Ralstonia chuxiongensis sp. nov., Ralstonia mojiangensis sp. nov., and Ralstonia soli sp. nov., isolated from tobacco fields, are three novel species in the family Burkholderiaceae.</title>
        <authorList>
            <person name="Lu C.H."/>
            <person name="Zhang Y.Y."/>
            <person name="Jiang N."/>
            <person name="Chen W."/>
            <person name="Shao X."/>
            <person name="Zhao Z.M."/>
            <person name="Lu W.L."/>
            <person name="Hu X."/>
            <person name="Xi Y.X."/>
            <person name="Zou S.Y."/>
            <person name="Wei Q.J."/>
            <person name="Lin Z.L."/>
            <person name="Gong L."/>
            <person name="Gai X.T."/>
            <person name="Zhang L.Q."/>
            <person name="Li J.Y."/>
            <person name="Jin Y."/>
            <person name="Xia Z.Y."/>
        </authorList>
    </citation>
    <scope>NUCLEOTIDE SEQUENCE</scope>
    <source>
        <strain evidence="6">21MJYT02-11</strain>
    </source>
</reference>
<evidence type="ECO:0000256" key="2">
    <source>
        <dbReference type="ARBA" id="ARBA00023125"/>
    </source>
</evidence>
<evidence type="ECO:0000259" key="4">
    <source>
        <dbReference type="PROSITE" id="PS51077"/>
    </source>
</evidence>
<dbReference type="PANTHER" id="PTHR30136">
    <property type="entry name" value="HELIX-TURN-HELIX TRANSCRIPTIONAL REGULATOR, ICLR FAMILY"/>
    <property type="match status" value="1"/>
</dbReference>
<dbReference type="EMBL" id="JAMXHT010000001">
    <property type="protein sequence ID" value="MCO5396734.1"/>
    <property type="molecule type" value="Genomic_DNA"/>
</dbReference>
<reference evidence="6" key="1">
    <citation type="submission" date="2022-06" db="EMBL/GenBank/DDBJ databases">
        <authorList>
            <person name="Lu C.-H."/>
        </authorList>
    </citation>
    <scope>NUCLEOTIDE SEQUENCE</scope>
    <source>
        <strain evidence="6">21MJYT02-11</strain>
    </source>
</reference>
<dbReference type="PROSITE" id="PS51078">
    <property type="entry name" value="ICLR_ED"/>
    <property type="match status" value="1"/>
</dbReference>
<dbReference type="InterPro" id="IPR036388">
    <property type="entry name" value="WH-like_DNA-bd_sf"/>
</dbReference>
<dbReference type="Gene3D" id="3.30.450.40">
    <property type="match status" value="1"/>
</dbReference>
<dbReference type="RefSeq" id="WP_252675754.1">
    <property type="nucleotide sequence ID" value="NZ_JAMXHT010000001.1"/>
</dbReference>
<dbReference type="InterPro" id="IPR029016">
    <property type="entry name" value="GAF-like_dom_sf"/>
</dbReference>
<evidence type="ECO:0000313" key="6">
    <source>
        <dbReference type="EMBL" id="MCO5396734.1"/>
    </source>
</evidence>
<keyword evidence="1" id="KW-0805">Transcription regulation</keyword>
<name>A0ABT1AEB7_9RALS</name>
<proteinExistence type="predicted"/>
<dbReference type="PANTHER" id="PTHR30136:SF39">
    <property type="entry name" value="TRANSCRIPTIONAL REGULATORY PROTEIN"/>
    <property type="match status" value="1"/>
</dbReference>
<evidence type="ECO:0000256" key="1">
    <source>
        <dbReference type="ARBA" id="ARBA00023015"/>
    </source>
</evidence>
<accession>A0ABT1AEB7</accession>
<dbReference type="Proteomes" id="UP001162811">
    <property type="component" value="Unassembled WGS sequence"/>
</dbReference>
<evidence type="ECO:0000259" key="5">
    <source>
        <dbReference type="PROSITE" id="PS51078"/>
    </source>
</evidence>
<dbReference type="InterPro" id="IPR050707">
    <property type="entry name" value="HTH_MetabolicPath_Reg"/>
</dbReference>
<dbReference type="SUPFAM" id="SSF55781">
    <property type="entry name" value="GAF domain-like"/>
    <property type="match status" value="1"/>
</dbReference>
<organism evidence="6 7">
    <name type="scientific">Ralstonia soli</name>
    <dbReference type="NCBI Taxonomy" id="2953896"/>
    <lineage>
        <taxon>Bacteria</taxon>
        <taxon>Pseudomonadati</taxon>
        <taxon>Pseudomonadota</taxon>
        <taxon>Betaproteobacteria</taxon>
        <taxon>Burkholderiales</taxon>
        <taxon>Burkholderiaceae</taxon>
        <taxon>Ralstonia</taxon>
    </lineage>
</organism>
<gene>
    <name evidence="6" type="ORF">NG900_00840</name>
</gene>
<dbReference type="InterPro" id="IPR014757">
    <property type="entry name" value="Tscrpt_reg_IclR_C"/>
</dbReference>
<dbReference type="InterPro" id="IPR036390">
    <property type="entry name" value="WH_DNA-bd_sf"/>
</dbReference>
<dbReference type="InterPro" id="IPR005471">
    <property type="entry name" value="Tscrpt_reg_IclR_N"/>
</dbReference>
<dbReference type="SMART" id="SM00346">
    <property type="entry name" value="HTH_ICLR"/>
    <property type="match status" value="1"/>
</dbReference>
<sequence>MPAVRKDDGRVACVASSQTLDRAVRVLQLVAGSRLGGIGLSDLVKKTGLTKPTTRRLLLALIDNRLVEQRDEDRRYYAGPETYALGLLASERFGIHRLAAESLTSLAAHSGDAALLSVRHGYETVCLAREEGTYPLRSHVLQPGNRHPIGVGAGGLALLSAMSDAEVDQALAFNAERFAVNYPTLSPEFLKRQVLETRTRGYAINPGLVVKGSYAIAVATQDPSSGMSVAVTIAGVESRFTDAHIQQLAVMLREEKDRLEKRMQRFGHPVTGFNQA</sequence>
<dbReference type="PROSITE" id="PS51077">
    <property type="entry name" value="HTH_ICLR"/>
    <property type="match status" value="1"/>
</dbReference>